<evidence type="ECO:0000256" key="1">
    <source>
        <dbReference type="SAM" id="SignalP"/>
    </source>
</evidence>
<proteinExistence type="predicted"/>
<sequence>MKKHLIPLMISALTLTSLASAASVSSTSNLGEGFHLITSAVGQCTGAENCTIPYGNKVCDADNLGVVYRMATPNPDGSYAYEDQKCIWGDDSQWIVDTYTVTKGGEDFSCPVVAAGPLTSTTNNWPPTRFWGLTPEQFVYCTKSR</sequence>
<keyword evidence="1" id="KW-0732">Signal</keyword>
<dbReference type="Proteomes" id="UP000321306">
    <property type="component" value="Unassembled WGS sequence"/>
</dbReference>
<keyword evidence="3" id="KW-1185">Reference proteome</keyword>
<protein>
    <recommendedName>
        <fullName evidence="4">Secreted protein</fullName>
    </recommendedName>
</protein>
<dbReference type="EMBL" id="BJXB01000001">
    <property type="protein sequence ID" value="GEM44387.1"/>
    <property type="molecule type" value="Genomic_DNA"/>
</dbReference>
<accession>A0A511MW34</accession>
<dbReference type="RefSeq" id="WP_146881554.1">
    <property type="nucleotide sequence ID" value="NZ_BJXB01000001.1"/>
</dbReference>
<evidence type="ECO:0000313" key="3">
    <source>
        <dbReference type="Proteomes" id="UP000321306"/>
    </source>
</evidence>
<organism evidence="2 3">
    <name type="scientific">Deinococcus cellulosilyticus (strain DSM 18568 / NBRC 106333 / KACC 11606 / 5516J-15)</name>
    <dbReference type="NCBI Taxonomy" id="1223518"/>
    <lineage>
        <taxon>Bacteria</taxon>
        <taxon>Thermotogati</taxon>
        <taxon>Deinococcota</taxon>
        <taxon>Deinococci</taxon>
        <taxon>Deinococcales</taxon>
        <taxon>Deinococcaceae</taxon>
        <taxon>Deinococcus</taxon>
    </lineage>
</organism>
<reference evidence="2 3" key="1">
    <citation type="submission" date="2019-07" db="EMBL/GenBank/DDBJ databases">
        <title>Whole genome shotgun sequence of Deinococcus cellulosilyticus NBRC 106333.</title>
        <authorList>
            <person name="Hosoyama A."/>
            <person name="Uohara A."/>
            <person name="Ohji S."/>
            <person name="Ichikawa N."/>
        </authorList>
    </citation>
    <scope>NUCLEOTIDE SEQUENCE [LARGE SCALE GENOMIC DNA]</scope>
    <source>
        <strain evidence="2 3">NBRC 106333</strain>
    </source>
</reference>
<feature type="chain" id="PRO_5021790301" description="Secreted protein" evidence="1">
    <location>
        <begin position="22"/>
        <end position="145"/>
    </location>
</feature>
<feature type="signal peptide" evidence="1">
    <location>
        <begin position="1"/>
        <end position="21"/>
    </location>
</feature>
<gene>
    <name evidence="2" type="ORF">DC3_00220</name>
</gene>
<name>A0A511MW34_DEIC1</name>
<comment type="caution">
    <text evidence="2">The sequence shown here is derived from an EMBL/GenBank/DDBJ whole genome shotgun (WGS) entry which is preliminary data.</text>
</comment>
<dbReference type="AlphaFoldDB" id="A0A511MW34"/>
<dbReference type="OrthoDB" id="9841225at2"/>
<evidence type="ECO:0000313" key="2">
    <source>
        <dbReference type="EMBL" id="GEM44387.1"/>
    </source>
</evidence>
<evidence type="ECO:0008006" key="4">
    <source>
        <dbReference type="Google" id="ProtNLM"/>
    </source>
</evidence>